<sequence length="102" mass="11314">MKKIILLVGAAVLLAGCQTTSPEERLANQNATCAGYGFKPGTDGFANCMMQMDRDEQADYRRRQQELSDSMYDMNRSMRMNRPVICNTVESPTGASTTTTCF</sequence>
<evidence type="ECO:0000313" key="6">
    <source>
        <dbReference type="Proteomes" id="UP000184533"/>
    </source>
</evidence>
<organism evidence="3 5">
    <name type="scientific">Devosia limi DSM 17137</name>
    <dbReference type="NCBI Taxonomy" id="1121477"/>
    <lineage>
        <taxon>Bacteria</taxon>
        <taxon>Pseudomonadati</taxon>
        <taxon>Pseudomonadota</taxon>
        <taxon>Alphaproteobacteria</taxon>
        <taxon>Hyphomicrobiales</taxon>
        <taxon>Devosiaceae</taxon>
        <taxon>Devosia</taxon>
    </lineage>
</organism>
<reference evidence="4 6" key="2">
    <citation type="submission" date="2016-11" db="EMBL/GenBank/DDBJ databases">
        <authorList>
            <person name="Jaros S."/>
            <person name="Januszkiewicz K."/>
            <person name="Wedrychowicz H."/>
        </authorList>
    </citation>
    <scope>NUCLEOTIDE SEQUENCE [LARGE SCALE GENOMIC DNA]</scope>
    <source>
        <strain evidence="4 6">DSM 17137</strain>
    </source>
</reference>
<evidence type="ECO:0000313" key="3">
    <source>
        <dbReference type="EMBL" id="KKB77317.1"/>
    </source>
</evidence>
<evidence type="ECO:0000313" key="4">
    <source>
        <dbReference type="EMBL" id="SHE65882.1"/>
    </source>
</evidence>
<dbReference type="InterPro" id="IPR012640">
    <property type="entry name" value="Membr_lipoprot_lipid_attach_CS"/>
</dbReference>
<name>A0A0F5L6R0_9HYPH</name>
<dbReference type="EMBL" id="LAJF01000137">
    <property type="protein sequence ID" value="KKB77317.1"/>
    <property type="molecule type" value="Genomic_DNA"/>
</dbReference>
<evidence type="ECO:0000313" key="5">
    <source>
        <dbReference type="Proteomes" id="UP000033608"/>
    </source>
</evidence>
<dbReference type="Proteomes" id="UP000033608">
    <property type="component" value="Unassembled WGS sequence"/>
</dbReference>
<keyword evidence="5" id="KW-1185">Reference proteome</keyword>
<dbReference type="PATRIC" id="fig|1121477.3.peg.422"/>
<accession>A0A0F5L6R0</accession>
<dbReference type="RefSeq" id="WP_046136719.1">
    <property type="nucleotide sequence ID" value="NZ_FQVC01000002.1"/>
</dbReference>
<dbReference type="EMBL" id="FQVC01000002">
    <property type="protein sequence ID" value="SHE65882.1"/>
    <property type="molecule type" value="Genomic_DNA"/>
</dbReference>
<dbReference type="AlphaFoldDB" id="A0A0F5L6R0"/>
<dbReference type="PROSITE" id="PS51257">
    <property type="entry name" value="PROKAR_LIPOPROTEIN"/>
    <property type="match status" value="1"/>
</dbReference>
<protein>
    <recommendedName>
        <fullName evidence="1">Type IV secretion system putative lipoprotein virB7</fullName>
    </recommendedName>
</protein>
<dbReference type="Pfam" id="PF08139">
    <property type="entry name" value="LPAM_1"/>
    <property type="match status" value="1"/>
</dbReference>
<dbReference type="Proteomes" id="UP000184533">
    <property type="component" value="Unassembled WGS sequence"/>
</dbReference>
<reference evidence="3 5" key="1">
    <citation type="submission" date="2015-03" db="EMBL/GenBank/DDBJ databases">
        <authorList>
            <person name="Hassan Y.I."/>
            <person name="Lepp D."/>
            <person name="Zhou T."/>
        </authorList>
    </citation>
    <scope>NUCLEOTIDE SEQUENCE [LARGE SCALE GENOMIC DNA]</scope>
    <source>
        <strain evidence="3 5">DSM 17137</strain>
    </source>
</reference>
<evidence type="ECO:0000256" key="1">
    <source>
        <dbReference type="ARBA" id="ARBA00017922"/>
    </source>
</evidence>
<keyword evidence="2" id="KW-0732">Signal</keyword>
<gene>
    <name evidence="4" type="ORF">SAMN02745223_00817</name>
    <name evidence="3" type="ORF">VW29_18305</name>
</gene>
<dbReference type="OrthoDB" id="8163917at2"/>
<evidence type="ECO:0000256" key="2">
    <source>
        <dbReference type="ARBA" id="ARBA00022729"/>
    </source>
</evidence>
<proteinExistence type="predicted"/>